<dbReference type="AlphaFoldDB" id="A0A834T2Q3"/>
<dbReference type="InterPro" id="IPR045344">
    <property type="entry name" value="C-JID"/>
</dbReference>
<dbReference type="OrthoDB" id="1419422at2759"/>
<evidence type="ECO:0000259" key="4">
    <source>
        <dbReference type="Pfam" id="PF20160"/>
    </source>
</evidence>
<feature type="region of interest" description="Disordered" evidence="3">
    <location>
        <begin position="241"/>
        <end position="272"/>
    </location>
</feature>
<proteinExistence type="predicted"/>
<keyword evidence="1" id="KW-0433">Leucine-rich repeat</keyword>
<keyword evidence="6" id="KW-1185">Reference proteome</keyword>
<keyword evidence="2" id="KW-0677">Repeat</keyword>
<comment type="caution">
    <text evidence="5">The sequence shown here is derived from an EMBL/GenBank/DDBJ whole genome shotgun (WGS) entry which is preliminary data.</text>
</comment>
<dbReference type="Proteomes" id="UP000634136">
    <property type="component" value="Unassembled WGS sequence"/>
</dbReference>
<organism evidence="5 6">
    <name type="scientific">Senna tora</name>
    <dbReference type="NCBI Taxonomy" id="362788"/>
    <lineage>
        <taxon>Eukaryota</taxon>
        <taxon>Viridiplantae</taxon>
        <taxon>Streptophyta</taxon>
        <taxon>Embryophyta</taxon>
        <taxon>Tracheophyta</taxon>
        <taxon>Spermatophyta</taxon>
        <taxon>Magnoliopsida</taxon>
        <taxon>eudicotyledons</taxon>
        <taxon>Gunneridae</taxon>
        <taxon>Pentapetalae</taxon>
        <taxon>rosids</taxon>
        <taxon>fabids</taxon>
        <taxon>Fabales</taxon>
        <taxon>Fabaceae</taxon>
        <taxon>Caesalpinioideae</taxon>
        <taxon>Cassia clade</taxon>
        <taxon>Senna</taxon>
    </lineage>
</organism>
<feature type="compositionally biased region" description="Acidic residues" evidence="3">
    <location>
        <begin position="241"/>
        <end position="266"/>
    </location>
</feature>
<name>A0A834T2Q3_9FABA</name>
<protein>
    <submittedName>
        <fullName evidence="5">Disease resistance-like protein DSC1</fullName>
    </submittedName>
</protein>
<reference evidence="5" key="1">
    <citation type="submission" date="2020-09" db="EMBL/GenBank/DDBJ databases">
        <title>Genome-Enabled Discovery of Anthraquinone Biosynthesis in Senna tora.</title>
        <authorList>
            <person name="Kang S.-H."/>
            <person name="Pandey R.P."/>
            <person name="Lee C.-M."/>
            <person name="Sim J.-S."/>
            <person name="Jeong J.-T."/>
            <person name="Choi B.-S."/>
            <person name="Jung M."/>
            <person name="Ginzburg D."/>
            <person name="Zhao K."/>
            <person name="Won S.Y."/>
            <person name="Oh T.-J."/>
            <person name="Yu Y."/>
            <person name="Kim N.-H."/>
            <person name="Lee O.R."/>
            <person name="Lee T.-H."/>
            <person name="Bashyal P."/>
            <person name="Kim T.-S."/>
            <person name="Lee W.-H."/>
            <person name="Kawkins C."/>
            <person name="Kim C.-K."/>
            <person name="Kim J.S."/>
            <person name="Ahn B.O."/>
            <person name="Rhee S.Y."/>
            <person name="Sohng J.K."/>
        </authorList>
    </citation>
    <scope>NUCLEOTIDE SEQUENCE</scope>
    <source>
        <tissue evidence="5">Leaf</tissue>
    </source>
</reference>
<feature type="region of interest" description="Disordered" evidence="3">
    <location>
        <begin position="414"/>
        <end position="439"/>
    </location>
</feature>
<evidence type="ECO:0000256" key="2">
    <source>
        <dbReference type="ARBA" id="ARBA00022737"/>
    </source>
</evidence>
<dbReference type="Pfam" id="PF20160">
    <property type="entry name" value="C-JID"/>
    <property type="match status" value="1"/>
</dbReference>
<feature type="compositionally biased region" description="Acidic residues" evidence="3">
    <location>
        <begin position="416"/>
        <end position="429"/>
    </location>
</feature>
<accession>A0A834T2Q3</accession>
<feature type="domain" description="C-JID" evidence="4">
    <location>
        <begin position="94"/>
        <end position="239"/>
    </location>
</feature>
<sequence length="439" mass="51289">MMECKKLQHLPMLPQSIKRVSARDCNSLKTVQLEPLYRDMTNFLFENCMELDEDSCNAFALTGCRSLRNFAFKSPEERESLTREYGFKPSVIYPGRKVPKWFKYRTSKGSITMTIDPHSKLLGFIFCPILRVDRHVFSVELLLENDDGEMLPLGNKNSCVIHGGRWPTEIHSDHVFICYAECSGVINERVEESRGRDQNNLKLSFEFFCYEYDQERQSWNKEIKKTIKKCGVYPVYAKQEQEDEDFEEKEGKEEDEDSEDEDEVSKEEEKNTCVSLRGSNAHLASIKFKGRRSLKNVAFKSPEERQSLISYDDDNFRVDYLLENNDGEMLPLGNENYYITGGYREFTVLESDHVCVFYAECSGIMNERIEDSKGSDQNNLKLSFEFFGLYYNSDDDMEEKEVINKCGMYPIYAKQEEDDEDSEEEEDELEAFHPTKRLK</sequence>
<evidence type="ECO:0000256" key="1">
    <source>
        <dbReference type="ARBA" id="ARBA00022614"/>
    </source>
</evidence>
<gene>
    <name evidence="5" type="ORF">G2W53_028077</name>
</gene>
<dbReference type="EMBL" id="JAAIUW010000009">
    <property type="protein sequence ID" value="KAF7814108.1"/>
    <property type="molecule type" value="Genomic_DNA"/>
</dbReference>
<evidence type="ECO:0000313" key="5">
    <source>
        <dbReference type="EMBL" id="KAF7814108.1"/>
    </source>
</evidence>
<evidence type="ECO:0000313" key="6">
    <source>
        <dbReference type="Proteomes" id="UP000634136"/>
    </source>
</evidence>
<evidence type="ECO:0000256" key="3">
    <source>
        <dbReference type="SAM" id="MobiDB-lite"/>
    </source>
</evidence>